<evidence type="ECO:0000313" key="13">
    <source>
        <dbReference type="EMBL" id="CAB0151889.1"/>
    </source>
</evidence>
<dbReference type="InterPro" id="IPR036192">
    <property type="entry name" value="Cell_div_ZapA-like_sf"/>
</dbReference>
<dbReference type="Proteomes" id="UP000481517">
    <property type="component" value="Unassembled WGS sequence"/>
</dbReference>
<proteinExistence type="inferred from homology"/>
<dbReference type="GO" id="GO:0043093">
    <property type="term" value="P:FtsZ-dependent cytokinesis"/>
    <property type="evidence" value="ECO:0007669"/>
    <property type="project" value="TreeGrafter"/>
</dbReference>
<evidence type="ECO:0000256" key="1">
    <source>
        <dbReference type="ARBA" id="ARBA00004496"/>
    </source>
</evidence>
<dbReference type="GO" id="GO:0000917">
    <property type="term" value="P:division septum assembly"/>
    <property type="evidence" value="ECO:0007669"/>
    <property type="project" value="UniProtKB-KW"/>
</dbReference>
<evidence type="ECO:0000256" key="3">
    <source>
        <dbReference type="ARBA" id="ARBA00015195"/>
    </source>
</evidence>
<evidence type="ECO:0000256" key="7">
    <source>
        <dbReference type="ARBA" id="ARBA00023210"/>
    </source>
</evidence>
<accession>A0A6S6WP29</accession>
<dbReference type="EMBL" id="CADCXY010000007">
    <property type="protein sequence ID" value="CAB0151889.1"/>
    <property type="molecule type" value="Genomic_DNA"/>
</dbReference>
<feature type="coiled-coil region" evidence="12">
    <location>
        <begin position="69"/>
        <end position="96"/>
    </location>
</feature>
<evidence type="ECO:0000256" key="4">
    <source>
        <dbReference type="ARBA" id="ARBA00022490"/>
    </source>
</evidence>
<dbReference type="RefSeq" id="WP_173921211.1">
    <property type="nucleotide sequence ID" value="NZ_CADCXY010000007.1"/>
</dbReference>
<dbReference type="GO" id="GO:0005829">
    <property type="term" value="C:cytosol"/>
    <property type="evidence" value="ECO:0007669"/>
    <property type="project" value="TreeGrafter"/>
</dbReference>
<gene>
    <name evidence="13" type="primary">zapA</name>
    <name evidence="13" type="ORF">PSI9734_02249</name>
</gene>
<comment type="subunit">
    <text evidence="10">Homodimer. Interacts with FtsZ.</text>
</comment>
<comment type="function">
    <text evidence="9">Activator of cell division through the inhibition of FtsZ GTPase activity, therefore promoting FtsZ assembly into bundles of protofilaments necessary for the formation of the division Z ring. It is recruited early at mid-cell but it is not essential for cell division.</text>
</comment>
<evidence type="ECO:0000256" key="6">
    <source>
        <dbReference type="ARBA" id="ARBA00023054"/>
    </source>
</evidence>
<dbReference type="InterPro" id="IPR042233">
    <property type="entry name" value="Cell_div_ZapA_N"/>
</dbReference>
<evidence type="ECO:0000256" key="11">
    <source>
        <dbReference type="ARBA" id="ARBA00033158"/>
    </source>
</evidence>
<reference evidence="13 14" key="1">
    <citation type="submission" date="2020-02" db="EMBL/GenBank/DDBJ databases">
        <authorList>
            <person name="Rodrigo-Torres L."/>
            <person name="Arahal R. D."/>
            <person name="Lucena T."/>
        </authorList>
    </citation>
    <scope>NUCLEOTIDE SEQUENCE [LARGE SCALE GENOMIC DNA]</scope>
    <source>
        <strain evidence="13 14">CECT 9734</strain>
    </source>
</reference>
<dbReference type="PANTHER" id="PTHR34981:SF1">
    <property type="entry name" value="CELL DIVISION PROTEIN ZAPA"/>
    <property type="match status" value="1"/>
</dbReference>
<dbReference type="InterPro" id="IPR007838">
    <property type="entry name" value="Cell_div_ZapA-like"/>
</dbReference>
<evidence type="ECO:0000256" key="9">
    <source>
        <dbReference type="ARBA" id="ARBA00024910"/>
    </source>
</evidence>
<keyword evidence="14" id="KW-1185">Reference proteome</keyword>
<comment type="subcellular location">
    <subcellularLocation>
        <location evidence="1">Cytoplasm</location>
    </subcellularLocation>
</comment>
<name>A0A6S6WP29_9GAMM</name>
<keyword evidence="6 12" id="KW-0175">Coiled coil</keyword>
<evidence type="ECO:0000256" key="2">
    <source>
        <dbReference type="ARBA" id="ARBA00010074"/>
    </source>
</evidence>
<dbReference type="GO" id="GO:0000921">
    <property type="term" value="P:septin ring assembly"/>
    <property type="evidence" value="ECO:0007669"/>
    <property type="project" value="TreeGrafter"/>
</dbReference>
<dbReference type="Pfam" id="PF05164">
    <property type="entry name" value="ZapA"/>
    <property type="match status" value="1"/>
</dbReference>
<dbReference type="Gene3D" id="1.20.5.50">
    <property type="match status" value="1"/>
</dbReference>
<dbReference type="SUPFAM" id="SSF102829">
    <property type="entry name" value="Cell division protein ZapA-like"/>
    <property type="match status" value="1"/>
</dbReference>
<evidence type="ECO:0000256" key="8">
    <source>
        <dbReference type="ARBA" id="ARBA00023306"/>
    </source>
</evidence>
<protein>
    <recommendedName>
        <fullName evidence="3">Cell division protein ZapA</fullName>
    </recommendedName>
    <alternativeName>
        <fullName evidence="11">Z ring-associated protein ZapA</fullName>
    </alternativeName>
</protein>
<evidence type="ECO:0000313" key="14">
    <source>
        <dbReference type="Proteomes" id="UP000481517"/>
    </source>
</evidence>
<keyword evidence="4" id="KW-0963">Cytoplasm</keyword>
<evidence type="ECO:0000256" key="12">
    <source>
        <dbReference type="SAM" id="Coils"/>
    </source>
</evidence>
<dbReference type="AlphaFoldDB" id="A0A6S6WP29"/>
<keyword evidence="7" id="KW-0717">Septation</keyword>
<dbReference type="PANTHER" id="PTHR34981">
    <property type="entry name" value="CELL DIVISION PROTEIN ZAPA"/>
    <property type="match status" value="1"/>
</dbReference>
<dbReference type="Gene3D" id="3.30.160.880">
    <property type="entry name" value="Cell division protein ZapA protomer, N-terminal domain"/>
    <property type="match status" value="1"/>
</dbReference>
<evidence type="ECO:0000256" key="5">
    <source>
        <dbReference type="ARBA" id="ARBA00022618"/>
    </source>
</evidence>
<comment type="similarity">
    <text evidence="2">Belongs to the ZapA family. Type 1 subfamily.</text>
</comment>
<evidence type="ECO:0000256" key="10">
    <source>
        <dbReference type="ARBA" id="ARBA00026068"/>
    </source>
</evidence>
<dbReference type="GO" id="GO:0032153">
    <property type="term" value="C:cell division site"/>
    <property type="evidence" value="ECO:0007669"/>
    <property type="project" value="TreeGrafter"/>
</dbReference>
<keyword evidence="8" id="KW-0131">Cell cycle</keyword>
<organism evidence="13 14">
    <name type="scientific">Pseudidiomarina piscicola</name>
    <dbReference type="NCBI Taxonomy" id="2614830"/>
    <lineage>
        <taxon>Bacteria</taxon>
        <taxon>Pseudomonadati</taxon>
        <taxon>Pseudomonadota</taxon>
        <taxon>Gammaproteobacteria</taxon>
        <taxon>Alteromonadales</taxon>
        <taxon>Idiomarinaceae</taxon>
        <taxon>Pseudidiomarina</taxon>
    </lineage>
</organism>
<dbReference type="GO" id="GO:0030428">
    <property type="term" value="C:cell septum"/>
    <property type="evidence" value="ECO:0007669"/>
    <property type="project" value="TreeGrafter"/>
</dbReference>
<sequence>MSQRTMDINLMERHYKVNCPAGQEVALQQAADKLNHKLAHIKNATRLSHPEQIAVMAALNLCHESAQLELAQKQRIQELEEKIKLLQETLEQVTAEQRPGRK</sequence>
<keyword evidence="5 13" id="KW-0132">Cell division</keyword>